<evidence type="ECO:0000313" key="2">
    <source>
        <dbReference type="EMBL" id="EHY31893.1"/>
    </source>
</evidence>
<dbReference type="PANTHER" id="PTHR46246:SF1">
    <property type="entry name" value="GUANOSINE-3',5'-BIS(DIPHOSPHATE) 3'-PYROPHOSPHOHYDROLASE MESH1"/>
    <property type="match status" value="1"/>
</dbReference>
<name>H3KDC2_9BURK</name>
<dbReference type="RefSeq" id="WP_008541394.1">
    <property type="nucleotide sequence ID" value="NZ_JH604913.1"/>
</dbReference>
<keyword evidence="3" id="KW-1185">Reference proteome</keyword>
<dbReference type="SUPFAM" id="SSF109604">
    <property type="entry name" value="HD-domain/PDEase-like"/>
    <property type="match status" value="1"/>
</dbReference>
<comment type="caution">
    <text evidence="2">The sequence shown here is derived from an EMBL/GenBank/DDBJ whole genome shotgun (WGS) entry which is preliminary data.</text>
</comment>
<reference evidence="2 3" key="1">
    <citation type="submission" date="2011-11" db="EMBL/GenBank/DDBJ databases">
        <authorList>
            <person name="Weinstock G."/>
            <person name="Sodergren E."/>
            <person name="Clifton S."/>
            <person name="Fulton L."/>
            <person name="Fulton B."/>
            <person name="Courtney L."/>
            <person name="Fronick C."/>
            <person name="Harrison M."/>
            <person name="Strong C."/>
            <person name="Farmer C."/>
            <person name="Delahaunty K."/>
            <person name="Markovic C."/>
            <person name="Hall O."/>
            <person name="Minx P."/>
            <person name="Tomlinson C."/>
            <person name="Mitreva M."/>
            <person name="Hou S."/>
            <person name="Chen J."/>
            <person name="Wollam A."/>
            <person name="Pepin K.H."/>
            <person name="Johnson M."/>
            <person name="Bhonagiri V."/>
            <person name="Zhang X."/>
            <person name="Suruliraj S."/>
            <person name="Warren W."/>
            <person name="Chinwalla A."/>
            <person name="Mardis E.R."/>
            <person name="Wilson R.K."/>
        </authorList>
    </citation>
    <scope>NUCLEOTIDE SEQUENCE [LARGE SCALE GENOMIC DNA]</scope>
    <source>
        <strain evidence="2 3">YIT 11816</strain>
    </source>
</reference>
<dbReference type="CDD" id="cd00077">
    <property type="entry name" value="HDc"/>
    <property type="match status" value="1"/>
</dbReference>
<dbReference type="Proteomes" id="UP000004956">
    <property type="component" value="Unassembled WGS sequence"/>
</dbReference>
<dbReference type="HOGENOM" id="CLU_084517_2_1_4"/>
<dbReference type="EMBL" id="AFBQ01000099">
    <property type="protein sequence ID" value="EHY31893.1"/>
    <property type="molecule type" value="Genomic_DNA"/>
</dbReference>
<dbReference type="PANTHER" id="PTHR46246">
    <property type="entry name" value="GUANOSINE-3',5'-BIS(DIPHOSPHATE) 3'-PYROPHOSPHOHYDROLASE MESH1"/>
    <property type="match status" value="1"/>
</dbReference>
<accession>H3KDC2</accession>
<dbReference type="InterPro" id="IPR052194">
    <property type="entry name" value="MESH1"/>
</dbReference>
<dbReference type="Gene3D" id="1.10.3210.10">
    <property type="entry name" value="Hypothetical protein af1432"/>
    <property type="match status" value="1"/>
</dbReference>
<dbReference type="STRING" id="762967.HMPREF9440_00731"/>
<dbReference type="InterPro" id="IPR003607">
    <property type="entry name" value="HD/PDEase_dom"/>
</dbReference>
<dbReference type="SMART" id="SM00471">
    <property type="entry name" value="HDc"/>
    <property type="match status" value="1"/>
</dbReference>
<dbReference type="Pfam" id="PF13328">
    <property type="entry name" value="HD_4"/>
    <property type="match status" value="1"/>
</dbReference>
<dbReference type="OrthoDB" id="9802385at2"/>
<dbReference type="AlphaFoldDB" id="H3KDC2"/>
<gene>
    <name evidence="2" type="ORF">HMPREF9440_00731</name>
</gene>
<proteinExistence type="predicted"/>
<organism evidence="2 3">
    <name type="scientific">Sutterella parvirubra YIT 11816</name>
    <dbReference type="NCBI Taxonomy" id="762967"/>
    <lineage>
        <taxon>Bacteria</taxon>
        <taxon>Pseudomonadati</taxon>
        <taxon>Pseudomonadota</taxon>
        <taxon>Betaproteobacteria</taxon>
        <taxon>Burkholderiales</taxon>
        <taxon>Sutterellaceae</taxon>
        <taxon>Sutterella</taxon>
    </lineage>
</organism>
<evidence type="ECO:0000313" key="3">
    <source>
        <dbReference type="Proteomes" id="UP000004956"/>
    </source>
</evidence>
<dbReference type="GO" id="GO:0008893">
    <property type="term" value="F:guanosine-3',5'-bis(diphosphate) 3'-diphosphatase activity"/>
    <property type="evidence" value="ECO:0007669"/>
    <property type="project" value="TreeGrafter"/>
</dbReference>
<sequence>MLDTDRITAAFRLAADVHRTQTRKGTNIPYIAHPMAVASQVLLWGGSEDAFIGALLHDVLEDGSPAYAAEIREKFGETVLGIVAACSELRPEPGDHIPWLTRKTTYIAHLEALGEEGEPQAVVEGALLVGAADKRHNLESILEEVRARGDAVFSKFVTEEPDPAKKKELSLWYYESLVSIYEKKGVKGAAELRRILEEIRALCA</sequence>
<protein>
    <submittedName>
        <fullName evidence="2">HD domain protein</fullName>
    </submittedName>
</protein>
<evidence type="ECO:0000259" key="1">
    <source>
        <dbReference type="SMART" id="SM00471"/>
    </source>
</evidence>
<feature type="domain" description="HD/PDEase" evidence="1">
    <location>
        <begin position="26"/>
        <end position="147"/>
    </location>
</feature>
<dbReference type="PATRIC" id="fig|762967.3.peg.586"/>